<name>A0A8H3HH78_9AGAM</name>
<keyword evidence="6 7" id="KW-0472">Membrane</keyword>
<proteinExistence type="inferred from homology"/>
<keyword evidence="3 7" id="KW-0812">Transmembrane</keyword>
<evidence type="ECO:0000256" key="7">
    <source>
        <dbReference type="RuleBase" id="RU363059"/>
    </source>
</evidence>
<feature type="transmembrane region" description="Helical" evidence="7">
    <location>
        <begin position="17"/>
        <end position="41"/>
    </location>
</feature>
<feature type="transmembrane region" description="Helical" evidence="7">
    <location>
        <begin position="96"/>
        <end position="114"/>
    </location>
</feature>
<protein>
    <recommendedName>
        <fullName evidence="7">Derlin</fullName>
    </recommendedName>
</protein>
<comment type="subcellular location">
    <subcellularLocation>
        <location evidence="1 7">Endoplasmic reticulum membrane</location>
        <topology evidence="1 7">Multi-pass membrane protein</topology>
    </subcellularLocation>
</comment>
<keyword evidence="4 7" id="KW-0256">Endoplasmic reticulum</keyword>
<feature type="transmembrane region" description="Helical" evidence="7">
    <location>
        <begin position="53"/>
        <end position="76"/>
    </location>
</feature>
<dbReference type="GO" id="GO:0006950">
    <property type="term" value="P:response to stress"/>
    <property type="evidence" value="ECO:0007669"/>
    <property type="project" value="UniProtKB-ARBA"/>
</dbReference>
<organism evidence="9 10">
    <name type="scientific">Rhizoctonia solani</name>
    <dbReference type="NCBI Taxonomy" id="456999"/>
    <lineage>
        <taxon>Eukaryota</taxon>
        <taxon>Fungi</taxon>
        <taxon>Dikarya</taxon>
        <taxon>Basidiomycota</taxon>
        <taxon>Agaricomycotina</taxon>
        <taxon>Agaricomycetes</taxon>
        <taxon>Cantharellales</taxon>
        <taxon>Ceratobasidiaceae</taxon>
        <taxon>Rhizoctonia</taxon>
    </lineage>
</organism>
<comment type="caution">
    <text evidence="9">The sequence shown here is derived from an EMBL/GenBank/DDBJ whole genome shotgun (WGS) entry which is preliminary data.</text>
</comment>
<dbReference type="Proteomes" id="UP000663853">
    <property type="component" value="Unassembled WGS sequence"/>
</dbReference>
<evidence type="ECO:0000256" key="3">
    <source>
        <dbReference type="ARBA" id="ARBA00022692"/>
    </source>
</evidence>
<dbReference type="PANTHER" id="PTHR11009">
    <property type="entry name" value="DER1-LIKE PROTEIN, DERLIN"/>
    <property type="match status" value="1"/>
</dbReference>
<comment type="caution">
    <text evidence="7">Lacks conserved residue(s) required for the propagation of feature annotation.</text>
</comment>
<keyword evidence="5 7" id="KW-1133">Transmembrane helix</keyword>
<sequence length="272" mass="30274">MENIPAKLSRIPPVTKFVLAATMVVSVPTMLGILPISSVVFDPHYAFRRKEIWRLWTTWFYSPSSEVFLFVAGLFLLYHSALNLETNLFDGRSADYAWQVFISAILLMGLNVPLKTGVLSRPLLHLLIYRDSCGVKNPYISVLDLVYIPRRFLPWAMLALDVIMDGPLAFCRSLTGVLVAHIWFMVIPRPNVLQMAEPKTSDDQPKKPLPGWRKYASAPDWVRKIIPNEKGPGGDDNGATRPGGNVRTLHGGRSMGSGYGLNSGCSRCLATN</sequence>
<dbReference type="GO" id="GO:0005789">
    <property type="term" value="C:endoplasmic reticulum membrane"/>
    <property type="evidence" value="ECO:0007669"/>
    <property type="project" value="UniProtKB-SubCell"/>
</dbReference>
<evidence type="ECO:0000256" key="1">
    <source>
        <dbReference type="ARBA" id="ARBA00004477"/>
    </source>
</evidence>
<reference evidence="9" key="1">
    <citation type="submission" date="2021-01" db="EMBL/GenBank/DDBJ databases">
        <authorList>
            <person name="Kaushik A."/>
        </authorList>
    </citation>
    <scope>NUCLEOTIDE SEQUENCE</scope>
    <source>
        <strain evidence="9">AG6-10EEA</strain>
    </source>
</reference>
<comment type="function">
    <text evidence="7">May be involved in the degradation of misfolded endoplasmic reticulum (ER) luminal proteins.</text>
</comment>
<gene>
    <name evidence="9" type="ORF">RDB_LOCUS122323</name>
</gene>
<feature type="region of interest" description="Disordered" evidence="8">
    <location>
        <begin position="226"/>
        <end position="252"/>
    </location>
</feature>
<dbReference type="AlphaFoldDB" id="A0A8H3HH78"/>
<evidence type="ECO:0000256" key="2">
    <source>
        <dbReference type="ARBA" id="ARBA00008917"/>
    </source>
</evidence>
<evidence type="ECO:0000313" key="10">
    <source>
        <dbReference type="Proteomes" id="UP000663853"/>
    </source>
</evidence>
<accession>A0A8H3HH78</accession>
<dbReference type="EMBL" id="CAJMXA010003620">
    <property type="protein sequence ID" value="CAE6507663.1"/>
    <property type="molecule type" value="Genomic_DNA"/>
</dbReference>
<evidence type="ECO:0000256" key="5">
    <source>
        <dbReference type="ARBA" id="ARBA00022989"/>
    </source>
</evidence>
<dbReference type="InterPro" id="IPR007599">
    <property type="entry name" value="DER1"/>
</dbReference>
<comment type="similarity">
    <text evidence="2 7">Belongs to the derlin family.</text>
</comment>
<evidence type="ECO:0000256" key="8">
    <source>
        <dbReference type="SAM" id="MobiDB-lite"/>
    </source>
</evidence>
<evidence type="ECO:0000313" key="9">
    <source>
        <dbReference type="EMBL" id="CAE6507663.1"/>
    </source>
</evidence>
<evidence type="ECO:0000256" key="4">
    <source>
        <dbReference type="ARBA" id="ARBA00022824"/>
    </source>
</evidence>
<evidence type="ECO:0000256" key="6">
    <source>
        <dbReference type="ARBA" id="ARBA00023136"/>
    </source>
</evidence>
<dbReference type="Pfam" id="PF04511">
    <property type="entry name" value="DER1"/>
    <property type="match status" value="1"/>
</dbReference>